<comment type="similarity">
    <text evidence="1">Belongs to the universal stress protein A family.</text>
</comment>
<dbReference type="InterPro" id="IPR014729">
    <property type="entry name" value="Rossmann-like_a/b/a_fold"/>
</dbReference>
<organism evidence="3 4">
    <name type="scientific">Accumulibacter regalis</name>
    <dbReference type="NCBI Taxonomy" id="522306"/>
    <lineage>
        <taxon>Bacteria</taxon>
        <taxon>Pseudomonadati</taxon>
        <taxon>Pseudomonadota</taxon>
        <taxon>Betaproteobacteria</taxon>
        <taxon>Candidatus Accumulibacter</taxon>
    </lineage>
</organism>
<keyword evidence="4" id="KW-1185">Reference proteome</keyword>
<proteinExistence type="inferred from homology"/>
<comment type="caution">
    <text evidence="3">The sequence shown here is derived from an EMBL/GenBank/DDBJ whole genome shotgun (WGS) entry which is preliminary data.</text>
</comment>
<dbReference type="STRING" id="1454004.AW11_00806"/>
<gene>
    <name evidence="3" type="ORF">AW11_00806</name>
</gene>
<evidence type="ECO:0000256" key="1">
    <source>
        <dbReference type="ARBA" id="ARBA00008791"/>
    </source>
</evidence>
<reference evidence="3" key="1">
    <citation type="submission" date="2014-02" db="EMBL/GenBank/DDBJ databases">
        <title>Expanding our view of genomic diversity in Candidatus Accumulibacter clades.</title>
        <authorList>
            <person name="Skennerton C.T."/>
            <person name="Barr J.J."/>
            <person name="Slater F.R."/>
            <person name="Bond P.L."/>
            <person name="Tyson G.W."/>
        </authorList>
    </citation>
    <scope>NUCLEOTIDE SEQUENCE [LARGE SCALE GENOMIC DNA]</scope>
</reference>
<feature type="domain" description="UspA" evidence="2">
    <location>
        <begin position="4"/>
        <end position="142"/>
    </location>
</feature>
<dbReference type="PANTHER" id="PTHR46268">
    <property type="entry name" value="STRESS RESPONSE PROTEIN NHAX"/>
    <property type="match status" value="1"/>
</dbReference>
<dbReference type="InterPro" id="IPR006015">
    <property type="entry name" value="Universal_stress_UspA"/>
</dbReference>
<dbReference type="PANTHER" id="PTHR46268:SF6">
    <property type="entry name" value="UNIVERSAL STRESS PROTEIN UP12"/>
    <property type="match status" value="1"/>
</dbReference>
<dbReference type="SUPFAM" id="SSF52402">
    <property type="entry name" value="Adenine nucleotide alpha hydrolases-like"/>
    <property type="match status" value="1"/>
</dbReference>
<sequence>MRAHWLVPVDGSAPSLRAVEYVVRQAPSATVTPTISLVNVQAALPSDITRFVSKKNVDDYHRESGEAALAQACARLEAAGIAYSTHILVGEASQAVADYAREHDCTLIVMGSRGLGAVAGILLGSVTTRVVHLSELPVVVIK</sequence>
<dbReference type="Pfam" id="PF00582">
    <property type="entry name" value="Usp"/>
    <property type="match status" value="1"/>
</dbReference>
<dbReference type="CDD" id="cd00293">
    <property type="entry name" value="USP-like"/>
    <property type="match status" value="1"/>
</dbReference>
<name>A0A011PSU8_ACCRE</name>
<dbReference type="eggNOG" id="COG0589">
    <property type="taxonomic scope" value="Bacteria"/>
</dbReference>
<evidence type="ECO:0000313" key="4">
    <source>
        <dbReference type="Proteomes" id="UP000022141"/>
    </source>
</evidence>
<protein>
    <submittedName>
        <fullName evidence="3">Universal stress protein family protein</fullName>
    </submittedName>
</protein>
<dbReference type="EMBL" id="JEMY01000006">
    <property type="protein sequence ID" value="EXI90451.1"/>
    <property type="molecule type" value="Genomic_DNA"/>
</dbReference>
<dbReference type="PRINTS" id="PR01438">
    <property type="entry name" value="UNVRSLSTRESS"/>
</dbReference>
<dbReference type="PATRIC" id="fig|1454004.3.peg.834"/>
<accession>A0A011PSU8</accession>
<evidence type="ECO:0000313" key="3">
    <source>
        <dbReference type="EMBL" id="EXI90451.1"/>
    </source>
</evidence>
<dbReference type="InterPro" id="IPR006016">
    <property type="entry name" value="UspA"/>
</dbReference>
<evidence type="ECO:0000259" key="2">
    <source>
        <dbReference type="Pfam" id="PF00582"/>
    </source>
</evidence>
<dbReference type="AlphaFoldDB" id="A0A011PSU8"/>
<dbReference type="Gene3D" id="3.40.50.620">
    <property type="entry name" value="HUPs"/>
    <property type="match status" value="1"/>
</dbReference>
<dbReference type="Proteomes" id="UP000022141">
    <property type="component" value="Unassembled WGS sequence"/>
</dbReference>